<feature type="transmembrane region" description="Helical" evidence="2">
    <location>
        <begin position="1502"/>
        <end position="1523"/>
    </location>
</feature>
<proteinExistence type="predicted"/>
<evidence type="ECO:0000313" key="5">
    <source>
        <dbReference type="Proteomes" id="UP001190700"/>
    </source>
</evidence>
<dbReference type="InterPro" id="IPR013783">
    <property type="entry name" value="Ig-like_fold"/>
</dbReference>
<feature type="non-terminal residue" evidence="4">
    <location>
        <position position="1544"/>
    </location>
</feature>
<evidence type="ECO:0000256" key="1">
    <source>
        <dbReference type="SAM" id="MobiDB-lite"/>
    </source>
</evidence>
<dbReference type="Pfam" id="PF16403">
    <property type="entry name" value="Bact_surface_Ig-like"/>
    <property type="match status" value="1"/>
</dbReference>
<feature type="domain" description="Pesticidal crystal protein Cry22Aa Ig-like" evidence="3">
    <location>
        <begin position="193"/>
        <end position="261"/>
    </location>
</feature>
<gene>
    <name evidence="4" type="ORF">CYMTET_4030</name>
</gene>
<feature type="region of interest" description="Disordered" evidence="1">
    <location>
        <begin position="1"/>
        <end position="23"/>
    </location>
</feature>
<keyword evidence="5" id="KW-1185">Reference proteome</keyword>
<keyword evidence="2" id="KW-1133">Transmembrane helix</keyword>
<keyword evidence="2" id="KW-0812">Transmembrane</keyword>
<protein>
    <recommendedName>
        <fullName evidence="3">Pesticidal crystal protein Cry22Aa Ig-like domain-containing protein</fullName>
    </recommendedName>
</protein>
<dbReference type="Gene3D" id="2.60.40.10">
    <property type="entry name" value="Immunoglobulins"/>
    <property type="match status" value="3"/>
</dbReference>
<comment type="caution">
    <text evidence="4">The sequence shown here is derived from an EMBL/GenBank/DDBJ whole genome shotgun (WGS) entry which is preliminary data.</text>
</comment>
<feature type="transmembrane region" description="Helical" evidence="2">
    <location>
        <begin position="1359"/>
        <end position="1377"/>
    </location>
</feature>
<name>A0AAE0H233_9CHLO</name>
<evidence type="ECO:0000256" key="2">
    <source>
        <dbReference type="SAM" id="Phobius"/>
    </source>
</evidence>
<feature type="transmembrane region" description="Helical" evidence="2">
    <location>
        <begin position="1462"/>
        <end position="1482"/>
    </location>
</feature>
<feature type="region of interest" description="Disordered" evidence="1">
    <location>
        <begin position="1073"/>
        <end position="1098"/>
    </location>
</feature>
<evidence type="ECO:0000313" key="4">
    <source>
        <dbReference type="EMBL" id="KAK3288492.1"/>
    </source>
</evidence>
<feature type="compositionally biased region" description="Acidic residues" evidence="1">
    <location>
        <begin position="8"/>
        <end position="17"/>
    </location>
</feature>
<evidence type="ECO:0000259" key="3">
    <source>
        <dbReference type="Pfam" id="PF16403"/>
    </source>
</evidence>
<reference evidence="4 5" key="1">
    <citation type="journal article" date="2015" name="Genome Biol. Evol.">
        <title>Comparative Genomics of a Bacterivorous Green Alga Reveals Evolutionary Causalities and Consequences of Phago-Mixotrophic Mode of Nutrition.</title>
        <authorList>
            <person name="Burns J.A."/>
            <person name="Paasch A."/>
            <person name="Narechania A."/>
            <person name="Kim E."/>
        </authorList>
    </citation>
    <scope>NUCLEOTIDE SEQUENCE [LARGE SCALE GENOMIC DNA]</scope>
    <source>
        <strain evidence="4 5">PLY_AMNH</strain>
    </source>
</reference>
<dbReference type="InterPro" id="IPR032179">
    <property type="entry name" value="Cry22Aa_Ig-like"/>
</dbReference>
<dbReference type="EMBL" id="LGRX02000461">
    <property type="protein sequence ID" value="KAK3288492.1"/>
    <property type="molecule type" value="Genomic_DNA"/>
</dbReference>
<sequence>MLQVPDLSYDEYEEPELPPDTAPPSITLLGAAYVELLQRDKYTDWGAFAYDDVDGFLSDVSSDGVEAVDTCCVTDPATPFRITYTARDAAGNQASPVTRQVAVLPACDAPSYLCEDFSDMVVCASCTSITTADASEDGAVPTVTCACFAPSSANEVEVTPYEPPQDTTPPVITLLGDGVLARTDSGLSIMIHTLLLGDTFQDPGASAEDDMDGNLTSQIGAFGAAAIDTSVATSSDSPYVVSYSVSDAGGNAAEARRRIYVQNPCAGASSMGDVPETPCGYDEQGGVVCSEAGLCSSVPLGSEDLEDGEVPASPVLTLVGDAAVSIEHGESYMACTPGVSPLNQVCDPGVEAMDVADGVLTSHVLACSPDGSVNRFESRGVAGCNIDGHAAGTYAVVFSVWNSLGLSATVTRNVTVRAAPCPTGEKLCADEVSCSEAGVCNDDLDAGAQQGAEEAPPDEPPTVTLRTTAAVAGENVEVKQYQAYPACTASELEANDPEVLCEPGADAADDVAGDLSAAVLACPPDSCVAVGCPGHQFGGPAGKGTQGCLNTSAAVGTIYNISFIVFDTAIPAQSAIASRMVVIIDPCKSGEELCDDLTCSDVDCKTRDSLLADDEGDTIAPTITFRGDAAVRLTYGDAAAAAALLPCDSSSAASDACYAIAIDDDMSDVSASLAVEQDIGCSGCSSTKCPLSSAHLCLPGKYGYLFSATDASANRAMLRLSVTVVEESSLTAIASISTGSSSIDDVEAQAALMRNDSSAEAVAFRQGIAELLNSAAQSAGEEVRPADIIITAVSIQEVSNSKVAEAGVSGPEGELSLLVEYSMTVSVAAAAENRRRVRHLLANTSAALSTRVTEMTEITAAAATDGRMGDSLSKANADCNASLPTAVAGLDGDILTTPVSPMVDQIAAYALSIAEEVEKMLRVMDSMAVSVEQAEDDLTVSLGAPEEFAAAILDRQISEYDLEMVNIDALAATIEEMLEVFGRVAPYEYTLVQESVADAQVALQDYRNQAENVSSAVETIMQLWHAPSVNTTPPLAPPEATCSDITSADKEYAFTVPSNQPIVARRRQLLASSSGSKSVSTTTSAATGGSSTVANRRRDELNITADAVVEVPAETRPRFLALQRNRIIGGILFHITRGATNHTCTARFDHLNSPCVRGATSVHYGEDPVFKLGSSLFRADLKDKMGEYYNTSEGSQDINANSGTPMPFRPRRLPGRDHSQPFLLSENVAEARAHQLYVFLEEGQLFDHLVQEVEANILTFNSHMQTWCLIEIRWLRKFGGYWTTEWNVFTVPITYWSFDSVYSTCWLLLHVVWVLVSVSVCLVQLSQLRPKAMAARYDGEIRNSYTANLRTHFSRLEHVMALVGSVAQMAVLGVFFLQHTWLHTLTIAAERDVYHNTYWEANYFLSSRSGESNGSSSEVETVGPDSDEALVTAWALPEENAGMESLAADFATIQQLGVVCRVFFAFQVLRLLTMQMCFFLALERQKRLFVVMQTCRDSVVEVMQCVSLITAGFYFAMLINIIFGARFEFLSSARNSIVFMAKFV</sequence>
<organism evidence="4 5">
    <name type="scientific">Cymbomonas tetramitiformis</name>
    <dbReference type="NCBI Taxonomy" id="36881"/>
    <lineage>
        <taxon>Eukaryota</taxon>
        <taxon>Viridiplantae</taxon>
        <taxon>Chlorophyta</taxon>
        <taxon>Pyramimonadophyceae</taxon>
        <taxon>Pyramimonadales</taxon>
        <taxon>Pyramimonadaceae</taxon>
        <taxon>Cymbomonas</taxon>
    </lineage>
</organism>
<dbReference type="Proteomes" id="UP001190700">
    <property type="component" value="Unassembled WGS sequence"/>
</dbReference>
<keyword evidence="2" id="KW-0472">Membrane</keyword>
<accession>A0AAE0H233</accession>
<feature type="compositionally biased region" description="Low complexity" evidence="1">
    <location>
        <begin position="1073"/>
        <end position="1094"/>
    </location>
</feature>
<feature type="transmembrane region" description="Helical" evidence="2">
    <location>
        <begin position="1306"/>
        <end position="1326"/>
    </location>
</feature>